<feature type="transmembrane region" description="Helical" evidence="1">
    <location>
        <begin position="161"/>
        <end position="180"/>
    </location>
</feature>
<dbReference type="AlphaFoldDB" id="A0A3L9ZHF1"/>
<dbReference type="Proteomes" id="UP000271339">
    <property type="component" value="Unassembled WGS sequence"/>
</dbReference>
<evidence type="ECO:0000313" key="4">
    <source>
        <dbReference type="Proteomes" id="UP000271339"/>
    </source>
</evidence>
<keyword evidence="1" id="KW-1133">Transmembrane helix</keyword>
<feature type="transmembrane region" description="Helical" evidence="1">
    <location>
        <begin position="338"/>
        <end position="359"/>
    </location>
</feature>
<feature type="signal peptide" evidence="2">
    <location>
        <begin position="1"/>
        <end position="32"/>
    </location>
</feature>
<evidence type="ECO:0008006" key="5">
    <source>
        <dbReference type="Google" id="ProtNLM"/>
    </source>
</evidence>
<protein>
    <recommendedName>
        <fullName evidence="5">Oxygen tolerance protein BatD</fullName>
    </recommendedName>
</protein>
<organism evidence="3 4">
    <name type="scientific">Ulvibacter antarcticus</name>
    <dbReference type="NCBI Taxonomy" id="442714"/>
    <lineage>
        <taxon>Bacteria</taxon>
        <taxon>Pseudomonadati</taxon>
        <taxon>Bacteroidota</taxon>
        <taxon>Flavobacteriia</taxon>
        <taxon>Flavobacteriales</taxon>
        <taxon>Flavobacteriaceae</taxon>
        <taxon>Ulvibacter</taxon>
    </lineage>
</organism>
<evidence type="ECO:0000256" key="2">
    <source>
        <dbReference type="SAM" id="SignalP"/>
    </source>
</evidence>
<gene>
    <name evidence="3" type="ORF">BXY75_0551</name>
</gene>
<accession>A0A3L9ZHF1</accession>
<dbReference type="EMBL" id="REFC01000011">
    <property type="protein sequence ID" value="RMA66132.1"/>
    <property type="molecule type" value="Genomic_DNA"/>
</dbReference>
<evidence type="ECO:0000313" key="3">
    <source>
        <dbReference type="EMBL" id="RMA66132.1"/>
    </source>
</evidence>
<keyword evidence="1" id="KW-0812">Transmembrane</keyword>
<reference evidence="3 4" key="1">
    <citation type="submission" date="2018-10" db="EMBL/GenBank/DDBJ databases">
        <title>Genomic Encyclopedia of Archaeal and Bacterial Type Strains, Phase II (KMG-II): from individual species to whole genera.</title>
        <authorList>
            <person name="Goeker M."/>
        </authorList>
    </citation>
    <scope>NUCLEOTIDE SEQUENCE [LARGE SCALE GENOMIC DNA]</scope>
    <source>
        <strain evidence="3 4">DSM 23424</strain>
    </source>
</reference>
<keyword evidence="1" id="KW-0472">Membrane</keyword>
<evidence type="ECO:0000256" key="1">
    <source>
        <dbReference type="SAM" id="Phobius"/>
    </source>
</evidence>
<comment type="caution">
    <text evidence="3">The sequence shown here is derived from an EMBL/GenBank/DDBJ whole genome shotgun (WGS) entry which is preliminary data.</text>
</comment>
<name>A0A3L9ZHF1_9FLAO</name>
<proteinExistence type="predicted"/>
<keyword evidence="2" id="KW-0732">Signal</keyword>
<keyword evidence="4" id="KW-1185">Reference proteome</keyword>
<sequence>MAMYDLRNRVFNLKRRIMLSFLLCLIPVVSFSQVTSSIDSTSVKIGEEIQYSIQVMVDTTDVVIFPEGQSFLPLEVIESYKIDTTIEQAKYRLIKKYGLTQFDSGKFTIPAQRVMINNKAFVTDSTKVEIRDVVVDTTKQKMFDIKPAVDVDRPPFDFKKFLLWVVPILAIIGILVFIFFRRKKRKEAKEVILPPYEEAIFALKKLDDSHLLKEHKSKEYYSNLTEIVKRYLDREVDDTVLESTSDELIERLILHKDAGHFDFDRETIRHLDQILKRADLVKFAKMQQAEGQAQADRSTIEEIINETHEVIPEPTEEELLENEQYLEALRKKRERKKWMVGATTLIGALLVSALVYGGVKGFDNLKDLLFGNEIRELAEGRWVKSEYGNPMVIIETPKVLLRADIPTPEGLQSTVKDLSVFTLGKKGDDLYIVLTTSKFRQAHEVDLQETLESSLTELEKGGAKNMVVKQDEFETNKGIKGLRAYGEFNIQVSNNEVLKDASSYELLLFAQPEGVQQVLIVYNDDGRFAEGIKKRIAESIELEISETKR</sequence>
<feature type="chain" id="PRO_5017953813" description="Oxygen tolerance protein BatD" evidence="2">
    <location>
        <begin position="33"/>
        <end position="549"/>
    </location>
</feature>